<dbReference type="OrthoDB" id="6358994at2"/>
<gene>
    <name evidence="2" type="ORF">C0630_19805</name>
    <name evidence="3" type="ORF">FHP88_18780</name>
</gene>
<dbReference type="Pfam" id="PF02613">
    <property type="entry name" value="Nitrate_red_del"/>
    <property type="match status" value="1"/>
</dbReference>
<reference evidence="3 5" key="2">
    <citation type="submission" date="2019-07" db="EMBL/GenBank/DDBJ databases">
        <title>The pathways for chlorine oxyanion respiration interact through the shared metabolite chlorate.</title>
        <authorList>
            <person name="Barnum T.P."/>
            <person name="Cheng Y."/>
            <person name="Hill K.A."/>
            <person name="Lucas L.N."/>
            <person name="Carlson H.K."/>
            <person name="Coates J.D."/>
        </authorList>
    </citation>
    <scope>NUCLEOTIDE SEQUENCE [LARGE SCALE GENOMIC DNA]</scope>
    <source>
        <strain evidence="3 5">BK-1</strain>
    </source>
</reference>
<proteinExistence type="predicted"/>
<dbReference type="EMBL" id="PKUN01000031">
    <property type="protein sequence ID" value="PLX59659.1"/>
    <property type="molecule type" value="Genomic_DNA"/>
</dbReference>
<reference evidence="2 4" key="1">
    <citation type="submission" date="2017-11" db="EMBL/GenBank/DDBJ databases">
        <title>Genome-resolved metagenomics identifies genetic mobility, metabolic interactions, and unexpected diversity in perchlorate-reducing communities.</title>
        <authorList>
            <person name="Barnum T.P."/>
            <person name="Figueroa I.A."/>
            <person name="Carlstrom C.I."/>
            <person name="Lucas L.N."/>
            <person name="Engelbrektson A.L."/>
            <person name="Coates J.D."/>
        </authorList>
    </citation>
    <scope>NUCLEOTIDE SEQUENCE [LARGE SCALE GENOMIC DNA]</scope>
    <source>
        <strain evidence="2">BM301</strain>
    </source>
</reference>
<accession>A0A2N6CRH2</accession>
<dbReference type="Proteomes" id="UP000235015">
    <property type="component" value="Unassembled WGS sequence"/>
</dbReference>
<evidence type="ECO:0000313" key="4">
    <source>
        <dbReference type="Proteomes" id="UP000235015"/>
    </source>
</evidence>
<dbReference type="InterPro" id="IPR020945">
    <property type="entry name" value="DMSO/NO3_reduct_chaperone"/>
</dbReference>
<dbReference type="InterPro" id="IPR036411">
    <property type="entry name" value="TorD-like_sf"/>
</dbReference>
<comment type="caution">
    <text evidence="2">The sequence shown here is derived from an EMBL/GenBank/DDBJ whole genome shotgun (WGS) entry which is preliminary data.</text>
</comment>
<dbReference type="RefSeq" id="WP_037375986.1">
    <property type="nucleotide sequence ID" value="NZ_PKUN01000031.1"/>
</dbReference>
<dbReference type="PANTHER" id="PTHR34227:SF1">
    <property type="entry name" value="DIMETHYL SULFOXIDE REDUCTASE CHAPERONE-RELATED"/>
    <property type="match status" value="1"/>
</dbReference>
<evidence type="ECO:0000313" key="2">
    <source>
        <dbReference type="EMBL" id="PLX59659.1"/>
    </source>
</evidence>
<dbReference type="PANTHER" id="PTHR34227">
    <property type="entry name" value="CHAPERONE PROTEIN YCDY"/>
    <property type="match status" value="1"/>
</dbReference>
<keyword evidence="1" id="KW-0143">Chaperone</keyword>
<dbReference type="EMBL" id="VMNH01000035">
    <property type="protein sequence ID" value="TVO68315.1"/>
    <property type="molecule type" value="Genomic_DNA"/>
</dbReference>
<dbReference type="Gene3D" id="1.10.3480.10">
    <property type="entry name" value="TorD-like"/>
    <property type="match status" value="1"/>
</dbReference>
<evidence type="ECO:0000256" key="1">
    <source>
        <dbReference type="ARBA" id="ARBA00023186"/>
    </source>
</evidence>
<dbReference type="STRING" id="1111735.GCA_000428045_02946"/>
<evidence type="ECO:0000313" key="3">
    <source>
        <dbReference type="EMBL" id="TVO68315.1"/>
    </source>
</evidence>
<dbReference type="SUPFAM" id="SSF89155">
    <property type="entry name" value="TorD-like"/>
    <property type="match status" value="1"/>
</dbReference>
<dbReference type="InterPro" id="IPR050289">
    <property type="entry name" value="TorD/DmsD_chaperones"/>
</dbReference>
<protein>
    <submittedName>
        <fullName evidence="2">DMSO reductase</fullName>
    </submittedName>
</protein>
<organism evidence="2 4">
    <name type="scientific">Sedimenticola selenatireducens</name>
    <dbReference type="NCBI Taxonomy" id="191960"/>
    <lineage>
        <taxon>Bacteria</taxon>
        <taxon>Pseudomonadati</taxon>
        <taxon>Pseudomonadota</taxon>
        <taxon>Gammaproteobacteria</taxon>
        <taxon>Chromatiales</taxon>
        <taxon>Sedimenticolaceae</taxon>
        <taxon>Sedimenticola</taxon>
    </lineage>
</organism>
<dbReference type="AlphaFoldDB" id="A0A2N6CRH2"/>
<dbReference type="InterPro" id="IPR017843">
    <property type="entry name" value="DMSO_Rdtase_II_chaperone"/>
</dbReference>
<name>A0A2N6CRH2_9GAMM</name>
<sequence length="222" mass="25447">MNESVSGQQEGRASLYGMLALGFTYPDTTLHEFWNDGSFVAELGAAIDKAAPEIMEAFQVTLAPALKMTVNYEEFEALYLTAFETDLPKRSVSLYEGSYVQRGGKSDLLLELKDFYSNFGLEVSEELHELEDRITAELEFMQFLALKQSQDGIDKTPYIMAQRDFLERHLAPWMPHLQKEVYKRNIGTFYIGLTDLLARFVEADLEYLRKIDPDIETRSAQR</sequence>
<evidence type="ECO:0000313" key="5">
    <source>
        <dbReference type="Proteomes" id="UP000316649"/>
    </source>
</evidence>
<dbReference type="NCBIfam" id="TIGR03482">
    <property type="entry name" value="DMSO_red_II_cha"/>
    <property type="match status" value="1"/>
</dbReference>
<dbReference type="Proteomes" id="UP000316649">
    <property type="component" value="Unassembled WGS sequence"/>
</dbReference>
<keyword evidence="5" id="KW-1185">Reference proteome</keyword>